<organism evidence="2">
    <name type="scientific">Vecturithrix granuli</name>
    <dbReference type="NCBI Taxonomy" id="1499967"/>
    <lineage>
        <taxon>Bacteria</taxon>
        <taxon>Candidatus Moduliflexota</taxon>
        <taxon>Candidatus Vecturitrichia</taxon>
        <taxon>Candidatus Vecturitrichales</taxon>
        <taxon>Candidatus Vecturitrichaceae</taxon>
        <taxon>Candidatus Vecturithrix</taxon>
    </lineage>
</organism>
<name>A0A081BVB2_VECG1</name>
<evidence type="ECO:0000313" key="3">
    <source>
        <dbReference type="Proteomes" id="UP000030661"/>
    </source>
</evidence>
<dbReference type="AlphaFoldDB" id="A0A081BVB2"/>
<dbReference type="SUPFAM" id="SSF56219">
    <property type="entry name" value="DNase I-like"/>
    <property type="match status" value="1"/>
</dbReference>
<protein>
    <submittedName>
        <fullName evidence="2">Endonuclease/exonuclease/phosphatase</fullName>
    </submittedName>
</protein>
<keyword evidence="2" id="KW-0255">Endonuclease</keyword>
<dbReference type="GO" id="GO:0006506">
    <property type="term" value="P:GPI anchor biosynthetic process"/>
    <property type="evidence" value="ECO:0007669"/>
    <property type="project" value="TreeGrafter"/>
</dbReference>
<dbReference type="InterPro" id="IPR038175">
    <property type="entry name" value="CBM21_dom_sf"/>
</dbReference>
<dbReference type="eggNOG" id="COG3568">
    <property type="taxonomic scope" value="Bacteria"/>
</dbReference>
<dbReference type="Proteomes" id="UP000030661">
    <property type="component" value="Unassembled WGS sequence"/>
</dbReference>
<proteinExistence type="predicted"/>
<feature type="domain" description="CBM21" evidence="1">
    <location>
        <begin position="1"/>
        <end position="111"/>
    </location>
</feature>
<evidence type="ECO:0000313" key="2">
    <source>
        <dbReference type="EMBL" id="GAK56267.1"/>
    </source>
</evidence>
<keyword evidence="3" id="KW-1185">Reference proteome</keyword>
<dbReference type="PANTHER" id="PTHR14859:SF1">
    <property type="entry name" value="PGAP2-INTERACTING PROTEIN"/>
    <property type="match status" value="1"/>
</dbReference>
<dbReference type="GO" id="GO:0016020">
    <property type="term" value="C:membrane"/>
    <property type="evidence" value="ECO:0007669"/>
    <property type="project" value="GOC"/>
</dbReference>
<dbReference type="EMBL" id="DF820464">
    <property type="protein sequence ID" value="GAK56267.1"/>
    <property type="molecule type" value="Genomic_DNA"/>
</dbReference>
<dbReference type="PANTHER" id="PTHR14859">
    <property type="entry name" value="CALCOFLUOR WHITE HYPERSENSITIVE PROTEIN PRECURSOR"/>
    <property type="match status" value="1"/>
</dbReference>
<dbReference type="InterPro" id="IPR005135">
    <property type="entry name" value="Endo/exonuclease/phosphatase"/>
</dbReference>
<keyword evidence="2" id="KW-0269">Exonuclease</keyword>
<sequence length="500" mass="59090">MKLIQLSYVKNIISRHKGRPQQELAFCILVKNIAYEKLVEVHWAGEDHVWHVLPAEYHSSAGEDYEIWHAYALFHLSSHYSLPGNIEFALHYHVRGRDYWDNNSSHNYFIDADSGIRLQEGFPLLNIDYQPNLEQGQQFYPITVAVQHSRHFSQVYVHWTTDDWKTVHVTPCFFKRRHWDKVLWSNARNPNQYGCETWISQLQIGHAYRVQYAIGGATPRRQIWDNNLGRNYIARRERLKVLTLNLHCYQEEHQDHKFAQIAKAIRDLNIDIVCLQEVGEPWNDGKGDWNANAAKIIHDYLGPPYHVYTDWSHLGFDRYREGVAILSKYKFLYKDAGYISSSQDVYNIHARKVVMVQVSVPYIGEINVFSTHLSWWQDGFREQFERLRDWAQHKHDNHVRATLLCGDFNAKAGSEGYKLLSYDYEDQFLKANERRKFDKIFCQTPQPQMQYLHHDGRIDYIFLKKGSRLTATSAKELFTQQDYYGRVSDHTGYYLEFEPT</sequence>
<dbReference type="PROSITE" id="PS51159">
    <property type="entry name" value="CBM21"/>
    <property type="match status" value="1"/>
</dbReference>
<evidence type="ECO:0000259" key="1">
    <source>
        <dbReference type="PROSITE" id="PS51159"/>
    </source>
</evidence>
<dbReference type="HOGENOM" id="CLU_552851_0_0_0"/>
<dbReference type="GO" id="GO:0004519">
    <property type="term" value="F:endonuclease activity"/>
    <property type="evidence" value="ECO:0007669"/>
    <property type="project" value="UniProtKB-KW"/>
</dbReference>
<dbReference type="InterPro" id="IPR036691">
    <property type="entry name" value="Endo/exonu/phosph_ase_sf"/>
</dbReference>
<keyword evidence="2" id="KW-0540">Nuclease</keyword>
<dbReference type="GO" id="GO:0004527">
    <property type="term" value="F:exonuclease activity"/>
    <property type="evidence" value="ECO:0007669"/>
    <property type="project" value="UniProtKB-KW"/>
</dbReference>
<gene>
    <name evidence="2" type="ORF">U27_03229</name>
</gene>
<dbReference type="STRING" id="1499967.U27_03229"/>
<dbReference type="Gene3D" id="3.60.10.10">
    <property type="entry name" value="Endonuclease/exonuclease/phosphatase"/>
    <property type="match status" value="1"/>
</dbReference>
<dbReference type="InterPro" id="IPR051916">
    <property type="entry name" value="GPI-anchor_lipid_remodeler"/>
</dbReference>
<dbReference type="Gene3D" id="2.60.40.2440">
    <property type="entry name" value="Carbohydrate binding type-21 domain"/>
    <property type="match status" value="2"/>
</dbReference>
<dbReference type="Pfam" id="PF03372">
    <property type="entry name" value="Exo_endo_phos"/>
    <property type="match status" value="1"/>
</dbReference>
<reference evidence="2" key="1">
    <citation type="journal article" date="2015" name="PeerJ">
        <title>First genomic representation of candidate bacterial phylum KSB3 points to enhanced environmental sensing as a trigger of wastewater bulking.</title>
        <authorList>
            <person name="Sekiguchi Y."/>
            <person name="Ohashi A."/>
            <person name="Parks D.H."/>
            <person name="Yamauchi T."/>
            <person name="Tyson G.W."/>
            <person name="Hugenholtz P."/>
        </authorList>
    </citation>
    <scope>NUCLEOTIDE SEQUENCE [LARGE SCALE GENOMIC DNA]</scope>
</reference>
<dbReference type="InterPro" id="IPR005036">
    <property type="entry name" value="CBM21_dom"/>
</dbReference>
<dbReference type="Pfam" id="PF03370">
    <property type="entry name" value="CBM_21"/>
    <property type="match status" value="1"/>
</dbReference>
<keyword evidence="2" id="KW-0378">Hydrolase</keyword>
<accession>A0A081BVB2</accession>